<dbReference type="GO" id="GO:0006355">
    <property type="term" value="P:regulation of DNA-templated transcription"/>
    <property type="evidence" value="ECO:0007669"/>
    <property type="project" value="InterPro"/>
</dbReference>
<dbReference type="Proteomes" id="UP000234881">
    <property type="component" value="Unassembled WGS sequence"/>
</dbReference>
<sequence length="364" mass="40221">MEAIQQAIRQAALRPEAWADLQLLLNKHMNTIGSQLSSIDHSQDNAIWSRTTLKGVDEEFIKFGPTSEPVLHAAANPNWSTITDYDFIDEAGMDNSAFYKTFAQFDIRYRLAIRLINHESISRAMVLIWDKKRGHATRRDFEKLKPVIEPLRLSAHVALAMGESLSSEKLLIDNLARSRSAALVVDPDAGIVLSNNLIDPILQKADGISTLRNELVLQDRKSRVKFSNLLKLAGGAARNSLPTGGGILAAPRPSGLPAYIIMVSPLPKREQFLGAAKGLVLVVIHDTTEATELERSLYMDGFGMTAAEADVAAWFVNGIPLEQIATRRGVSLHTVRQQFKDILKKTGTHRQAELAVLLASFTRR</sequence>
<dbReference type="EMBL" id="PKUQ01000031">
    <property type="protein sequence ID" value="PLW76154.1"/>
    <property type="molecule type" value="Genomic_DNA"/>
</dbReference>
<feature type="domain" description="HTH luxR-type" evidence="1">
    <location>
        <begin position="301"/>
        <end position="358"/>
    </location>
</feature>
<dbReference type="InterPro" id="IPR016032">
    <property type="entry name" value="Sig_transdc_resp-reg_C-effctor"/>
</dbReference>
<dbReference type="RefSeq" id="WP_101534588.1">
    <property type="nucleotide sequence ID" value="NZ_JBFHIU010000002.1"/>
</dbReference>
<reference evidence="2 3" key="1">
    <citation type="submission" date="2018-01" db="EMBL/GenBank/DDBJ databases">
        <title>The draft genome sequence of Cohaesibacter sp. H1304.</title>
        <authorList>
            <person name="Wang N.-N."/>
            <person name="Du Z.-J."/>
        </authorList>
    </citation>
    <scope>NUCLEOTIDE SEQUENCE [LARGE SCALE GENOMIC DNA]</scope>
    <source>
        <strain evidence="2 3">H1304</strain>
    </source>
</reference>
<dbReference type="GO" id="GO:0003677">
    <property type="term" value="F:DNA binding"/>
    <property type="evidence" value="ECO:0007669"/>
    <property type="project" value="InterPro"/>
</dbReference>
<dbReference type="SUPFAM" id="SSF46894">
    <property type="entry name" value="C-terminal effector domain of the bipartite response regulators"/>
    <property type="match status" value="1"/>
</dbReference>
<dbReference type="Gene3D" id="1.10.10.10">
    <property type="entry name" value="Winged helix-like DNA-binding domain superfamily/Winged helix DNA-binding domain"/>
    <property type="match status" value="1"/>
</dbReference>
<evidence type="ECO:0000259" key="1">
    <source>
        <dbReference type="SMART" id="SM00421"/>
    </source>
</evidence>
<name>A0A2N5XNS5_9HYPH</name>
<dbReference type="SMART" id="SM00421">
    <property type="entry name" value="HTH_LUXR"/>
    <property type="match status" value="1"/>
</dbReference>
<organism evidence="2 3">
    <name type="scientific">Cohaesibacter celericrescens</name>
    <dbReference type="NCBI Taxonomy" id="2067669"/>
    <lineage>
        <taxon>Bacteria</taxon>
        <taxon>Pseudomonadati</taxon>
        <taxon>Pseudomonadota</taxon>
        <taxon>Alphaproteobacteria</taxon>
        <taxon>Hyphomicrobiales</taxon>
        <taxon>Cohaesibacteraceae</taxon>
    </lineage>
</organism>
<accession>A0A2N5XNS5</accession>
<evidence type="ECO:0000313" key="2">
    <source>
        <dbReference type="EMBL" id="PLW76154.1"/>
    </source>
</evidence>
<gene>
    <name evidence="2" type="ORF">C0081_14670</name>
</gene>
<dbReference type="InterPro" id="IPR036388">
    <property type="entry name" value="WH-like_DNA-bd_sf"/>
</dbReference>
<protein>
    <recommendedName>
        <fullName evidence="1">HTH luxR-type domain-containing protein</fullName>
    </recommendedName>
</protein>
<evidence type="ECO:0000313" key="3">
    <source>
        <dbReference type="Proteomes" id="UP000234881"/>
    </source>
</evidence>
<dbReference type="InterPro" id="IPR000792">
    <property type="entry name" value="Tscrpt_reg_LuxR_C"/>
</dbReference>
<comment type="caution">
    <text evidence="2">The sequence shown here is derived from an EMBL/GenBank/DDBJ whole genome shotgun (WGS) entry which is preliminary data.</text>
</comment>
<dbReference type="PROSITE" id="PS50096">
    <property type="entry name" value="IQ"/>
    <property type="match status" value="1"/>
</dbReference>
<dbReference type="AlphaFoldDB" id="A0A2N5XNS5"/>
<keyword evidence="3" id="KW-1185">Reference proteome</keyword>
<proteinExistence type="predicted"/>